<reference evidence="2" key="2">
    <citation type="submission" date="2013-11" db="EMBL/GenBank/DDBJ databases">
        <title>The Genome Sequence of Phytophthora parasitica CJ05E6.</title>
        <authorList>
            <consortium name="The Broad Institute Genomics Platform"/>
            <person name="Russ C."/>
            <person name="Tyler B."/>
            <person name="Panabieres F."/>
            <person name="Shan W."/>
            <person name="Tripathy S."/>
            <person name="Grunwald N."/>
            <person name="Machado M."/>
            <person name="Johnson C.S."/>
            <person name="Arredondo F."/>
            <person name="Hong C."/>
            <person name="Coffey M."/>
            <person name="Young S.K."/>
            <person name="Zeng Q."/>
            <person name="Gargeya S."/>
            <person name="Fitzgerald M."/>
            <person name="Abouelleil A."/>
            <person name="Alvarado L."/>
            <person name="Chapman S.B."/>
            <person name="Gainer-Dewar J."/>
            <person name="Goldberg J."/>
            <person name="Griggs A."/>
            <person name="Gujja S."/>
            <person name="Hansen M."/>
            <person name="Howarth C."/>
            <person name="Imamovic A."/>
            <person name="Ireland A."/>
            <person name="Larimer J."/>
            <person name="McCowan C."/>
            <person name="Murphy C."/>
            <person name="Pearson M."/>
            <person name="Poon T.W."/>
            <person name="Priest M."/>
            <person name="Roberts A."/>
            <person name="Saif S."/>
            <person name="Shea T."/>
            <person name="Sykes S."/>
            <person name="Wortman J."/>
            <person name="Nusbaum C."/>
            <person name="Birren B."/>
        </authorList>
    </citation>
    <scope>NUCLEOTIDE SEQUENCE [LARGE SCALE GENOMIC DNA]</scope>
    <source>
        <strain evidence="2">CJ05E6</strain>
    </source>
</reference>
<dbReference type="AlphaFoldDB" id="W2IS78"/>
<dbReference type="EMBL" id="KI673654">
    <property type="protein sequence ID" value="ETL36941.1"/>
    <property type="molecule type" value="Genomic_DNA"/>
</dbReference>
<dbReference type="EMBL" id="KI686982">
    <property type="protein sequence ID" value="ETK83528.1"/>
    <property type="molecule type" value="Genomic_DNA"/>
</dbReference>
<evidence type="ECO:0000313" key="3">
    <source>
        <dbReference type="EMBL" id="ETM43399.1"/>
    </source>
</evidence>
<protein>
    <submittedName>
        <fullName evidence="2">Uncharacterized protein</fullName>
    </submittedName>
</protein>
<dbReference type="Proteomes" id="UP000053236">
    <property type="component" value="Unassembled WGS sequence"/>
</dbReference>
<dbReference type="Pfam" id="PF05630">
    <property type="entry name" value="NPP1"/>
    <property type="match status" value="1"/>
</dbReference>
<organism evidence="2">
    <name type="scientific">Phytophthora nicotianae</name>
    <name type="common">Potato buckeye rot agent</name>
    <name type="synonym">Phytophthora parasitica</name>
    <dbReference type="NCBI Taxonomy" id="4792"/>
    <lineage>
        <taxon>Eukaryota</taxon>
        <taxon>Sar</taxon>
        <taxon>Stramenopiles</taxon>
        <taxon>Oomycota</taxon>
        <taxon>Peronosporomycetes</taxon>
        <taxon>Peronosporales</taxon>
        <taxon>Peronosporaceae</taxon>
        <taxon>Phytophthora</taxon>
    </lineage>
</organism>
<sequence>MWEQLTDEARLALNSADFGESKVPFNDENIEETLELAWAFP</sequence>
<dbReference type="VEuPathDB" id="FungiDB:PPTG_20067"/>
<reference evidence="1" key="1">
    <citation type="submission" date="2013-11" db="EMBL/GenBank/DDBJ databases">
        <title>The Genome Sequence of Phytophthora parasitica CJ02B3.</title>
        <authorList>
            <consortium name="The Broad Institute Genomics Platform"/>
            <person name="Russ C."/>
            <person name="Tyler B."/>
            <person name="Panabieres F."/>
            <person name="Shan W."/>
            <person name="Tripathy S."/>
            <person name="Grunwald N."/>
            <person name="Machado M."/>
            <person name="Johnson C.S."/>
            <person name="Arredondo F."/>
            <person name="Hong C."/>
            <person name="Coffey M."/>
            <person name="Young S.K."/>
            <person name="Zeng Q."/>
            <person name="Gargeya S."/>
            <person name="Fitzgerald M."/>
            <person name="Abouelleil A."/>
            <person name="Alvarado L."/>
            <person name="Chapman S.B."/>
            <person name="Gainer-Dewar J."/>
            <person name="Goldberg J."/>
            <person name="Griggs A."/>
            <person name="Gujja S."/>
            <person name="Hansen M."/>
            <person name="Howarth C."/>
            <person name="Imamovic A."/>
            <person name="Ireland A."/>
            <person name="Larimer J."/>
            <person name="McCowan C."/>
            <person name="Murphy C."/>
            <person name="Pearson M."/>
            <person name="Poon T.W."/>
            <person name="Priest M."/>
            <person name="Roberts A."/>
            <person name="Saif S."/>
            <person name="Shea T."/>
            <person name="Sykes S."/>
            <person name="Wortman J."/>
            <person name="Nusbaum C."/>
            <person name="Birren B."/>
        </authorList>
    </citation>
    <scope>NUCLEOTIDE SEQUENCE [LARGE SCALE GENOMIC DNA]</scope>
    <source>
        <strain evidence="1">CJ02B3</strain>
    </source>
</reference>
<accession>W2IS78</accession>
<dbReference type="Proteomes" id="UP000054532">
    <property type="component" value="Unassembled WGS sequence"/>
</dbReference>
<evidence type="ECO:0000313" key="1">
    <source>
        <dbReference type="EMBL" id="ETK83528.1"/>
    </source>
</evidence>
<name>W2IS78_PHYNI</name>
<proteinExistence type="predicted"/>
<reference evidence="3" key="3">
    <citation type="submission" date="2013-11" db="EMBL/GenBank/DDBJ databases">
        <title>The Genome Sequence of Phytophthora parasitica IAC_01/95.</title>
        <authorList>
            <consortium name="The Broad Institute Genomics Platform"/>
            <person name="Russ C."/>
            <person name="Tyler B."/>
            <person name="Panabieres F."/>
            <person name="Shan W."/>
            <person name="Tripathy S."/>
            <person name="Grunwald N."/>
            <person name="Machado M."/>
            <person name="Johnson C.S."/>
            <person name="Arredondo F."/>
            <person name="Hong C."/>
            <person name="Coffey M."/>
            <person name="Young S.K."/>
            <person name="Zeng Q."/>
            <person name="Gargeya S."/>
            <person name="Fitzgerald M."/>
            <person name="Abouelleil A."/>
            <person name="Alvarado L."/>
            <person name="Chapman S.B."/>
            <person name="Gainer-Dewar J."/>
            <person name="Goldberg J."/>
            <person name="Griggs A."/>
            <person name="Gujja S."/>
            <person name="Hansen M."/>
            <person name="Howarth C."/>
            <person name="Imamovic A."/>
            <person name="Ireland A."/>
            <person name="Larimer J."/>
            <person name="McCowan C."/>
            <person name="Murphy C."/>
            <person name="Pearson M."/>
            <person name="Poon T.W."/>
            <person name="Priest M."/>
            <person name="Roberts A."/>
            <person name="Saif S."/>
            <person name="Shea T."/>
            <person name="Sykes S."/>
            <person name="Wortman J."/>
            <person name="Nusbaum C."/>
            <person name="Birren B."/>
        </authorList>
    </citation>
    <scope>NUCLEOTIDE SEQUENCE [LARGE SCALE GENOMIC DNA]</scope>
    <source>
        <strain evidence="3">IAC_01/95</strain>
    </source>
</reference>
<dbReference type="InterPro" id="IPR008701">
    <property type="entry name" value="NPP1"/>
</dbReference>
<dbReference type="Proteomes" id="UP000053864">
    <property type="component" value="Unassembled WGS sequence"/>
</dbReference>
<evidence type="ECO:0000313" key="2">
    <source>
        <dbReference type="EMBL" id="ETL36941.1"/>
    </source>
</evidence>
<dbReference type="EMBL" id="KI693591">
    <property type="protein sequence ID" value="ETM43399.1"/>
    <property type="molecule type" value="Genomic_DNA"/>
</dbReference>
<gene>
    <name evidence="3" type="ORF">L914_11113</name>
    <name evidence="1" type="ORF">L915_11274</name>
    <name evidence="2" type="ORF">L916_11174</name>
</gene>